<keyword evidence="1" id="KW-0472">Membrane</keyword>
<reference evidence="2" key="1">
    <citation type="journal article" date="2020" name="Nature">
        <title>Giant virus diversity and host interactions through global metagenomics.</title>
        <authorList>
            <person name="Schulz F."/>
            <person name="Roux S."/>
            <person name="Paez-Espino D."/>
            <person name="Jungbluth S."/>
            <person name="Walsh D.A."/>
            <person name="Denef V.J."/>
            <person name="McMahon K.D."/>
            <person name="Konstantinidis K.T."/>
            <person name="Eloe-Fadrosh E.A."/>
            <person name="Kyrpides N.C."/>
            <person name="Woyke T."/>
        </authorList>
    </citation>
    <scope>NUCLEOTIDE SEQUENCE</scope>
    <source>
        <strain evidence="2">GVMAG-S-1016713-123</strain>
    </source>
</reference>
<keyword evidence="1" id="KW-0812">Transmembrane</keyword>
<evidence type="ECO:0000256" key="1">
    <source>
        <dbReference type="SAM" id="Phobius"/>
    </source>
</evidence>
<proteinExistence type="predicted"/>
<organism evidence="2">
    <name type="scientific">viral metagenome</name>
    <dbReference type="NCBI Taxonomy" id="1070528"/>
    <lineage>
        <taxon>unclassified sequences</taxon>
        <taxon>metagenomes</taxon>
        <taxon>organismal metagenomes</taxon>
    </lineage>
</organism>
<feature type="transmembrane region" description="Helical" evidence="1">
    <location>
        <begin position="6"/>
        <end position="24"/>
    </location>
</feature>
<dbReference type="AlphaFoldDB" id="A0A6C0LWV9"/>
<name>A0A6C0LWV9_9ZZZZ</name>
<evidence type="ECO:0000313" key="2">
    <source>
        <dbReference type="EMBL" id="QHU34054.1"/>
    </source>
</evidence>
<keyword evidence="1" id="KW-1133">Transmembrane helix</keyword>
<dbReference type="EMBL" id="MN740567">
    <property type="protein sequence ID" value="QHU34054.1"/>
    <property type="molecule type" value="Genomic_DNA"/>
</dbReference>
<sequence>MGKDLMYVLITMIIIFGTFLLLDISDINLDSDKKNHLLKTITIETF</sequence>
<protein>
    <submittedName>
        <fullName evidence="2">Uncharacterized protein</fullName>
    </submittedName>
</protein>
<accession>A0A6C0LWV9</accession>